<dbReference type="PANTHER" id="PTHR33451">
    <property type="entry name" value="MALATE-2H(+)/NA(+)-LACTATE ANTIPORTER"/>
    <property type="match status" value="1"/>
</dbReference>
<feature type="transmembrane region" description="Helical" evidence="9">
    <location>
        <begin position="297"/>
        <end position="315"/>
    </location>
</feature>
<feature type="transmembrane region" description="Helical" evidence="9">
    <location>
        <begin position="67"/>
        <end position="93"/>
    </location>
</feature>
<evidence type="ECO:0000256" key="6">
    <source>
        <dbReference type="ARBA" id="ARBA00022989"/>
    </source>
</evidence>
<evidence type="ECO:0000256" key="3">
    <source>
        <dbReference type="ARBA" id="ARBA00022449"/>
    </source>
</evidence>
<dbReference type="InterPro" id="IPR018461">
    <property type="entry name" value="Na/H_Antiport_NhaC-like_C"/>
</dbReference>
<comment type="similarity">
    <text evidence="8">Belongs to the NhaC Na(+)/H(+) (TC 2.A.35) antiporter family.</text>
</comment>
<feature type="transmembrane region" description="Helical" evidence="9">
    <location>
        <begin position="262"/>
        <end position="285"/>
    </location>
</feature>
<evidence type="ECO:0000256" key="7">
    <source>
        <dbReference type="ARBA" id="ARBA00023136"/>
    </source>
</evidence>
<feature type="transmembrane region" description="Helical" evidence="9">
    <location>
        <begin position="37"/>
        <end position="55"/>
    </location>
</feature>
<evidence type="ECO:0000256" key="9">
    <source>
        <dbReference type="SAM" id="Phobius"/>
    </source>
</evidence>
<keyword evidence="4" id="KW-1003">Cell membrane</keyword>
<dbReference type="Proteomes" id="UP001447008">
    <property type="component" value="Unassembled WGS sequence"/>
</dbReference>
<feature type="transmembrane region" description="Helical" evidence="9">
    <location>
        <begin position="113"/>
        <end position="134"/>
    </location>
</feature>
<evidence type="ECO:0000256" key="1">
    <source>
        <dbReference type="ARBA" id="ARBA00004651"/>
    </source>
</evidence>
<evidence type="ECO:0000259" key="10">
    <source>
        <dbReference type="Pfam" id="PF03553"/>
    </source>
</evidence>
<keyword evidence="2" id="KW-0813">Transport</keyword>
<feature type="transmembrane region" description="Helical" evidence="9">
    <location>
        <begin position="12"/>
        <end position="31"/>
    </location>
</feature>
<feature type="transmembrane region" description="Helical" evidence="9">
    <location>
        <begin position="370"/>
        <end position="393"/>
    </location>
</feature>
<organism evidence="11 12">
    <name type="scientific">Pseudoalteromonas qingdaonensis</name>
    <dbReference type="NCBI Taxonomy" id="3131913"/>
    <lineage>
        <taxon>Bacteria</taxon>
        <taxon>Pseudomonadati</taxon>
        <taxon>Pseudomonadota</taxon>
        <taxon>Gammaproteobacteria</taxon>
        <taxon>Alteromonadales</taxon>
        <taxon>Pseudoalteromonadaceae</taxon>
        <taxon>Pseudoalteromonas</taxon>
    </lineage>
</organism>
<keyword evidence="7 9" id="KW-0472">Membrane</keyword>
<comment type="subcellular location">
    <subcellularLocation>
        <location evidence="1">Cell membrane</location>
        <topology evidence="1">Multi-pass membrane protein</topology>
    </subcellularLocation>
</comment>
<keyword evidence="3" id="KW-0050">Antiport</keyword>
<comment type="caution">
    <text evidence="11">The sequence shown here is derived from an EMBL/GenBank/DDBJ whole genome shotgun (WGS) entry which is preliminary data.</text>
</comment>
<dbReference type="NCBIfam" id="TIGR00931">
    <property type="entry name" value="antiport_nhaC"/>
    <property type="match status" value="1"/>
</dbReference>
<evidence type="ECO:0000256" key="5">
    <source>
        <dbReference type="ARBA" id="ARBA00022692"/>
    </source>
</evidence>
<dbReference type="InterPro" id="IPR004770">
    <property type="entry name" value="Na/H_antiport_NhaC"/>
</dbReference>
<protein>
    <submittedName>
        <fullName evidence="11">Na+/H+ antiporter NhaC</fullName>
    </submittedName>
</protein>
<keyword evidence="12" id="KW-1185">Reference proteome</keyword>
<evidence type="ECO:0000256" key="8">
    <source>
        <dbReference type="ARBA" id="ARBA00038435"/>
    </source>
</evidence>
<evidence type="ECO:0000256" key="2">
    <source>
        <dbReference type="ARBA" id="ARBA00022448"/>
    </source>
</evidence>
<feature type="transmembrane region" description="Helical" evidence="9">
    <location>
        <begin position="141"/>
        <end position="167"/>
    </location>
</feature>
<reference evidence="11 12" key="1">
    <citation type="submission" date="2024-03" db="EMBL/GenBank/DDBJ databases">
        <title>Pseudoalteromonas qingdaonensis sp. nov., isolated from the intestines of marine benthic organisms.</title>
        <authorList>
            <person name="Lin X."/>
            <person name="Fang S."/>
            <person name="Hu X."/>
        </authorList>
    </citation>
    <scope>NUCLEOTIDE SEQUENCE [LARGE SCALE GENOMIC DNA]</scope>
    <source>
        <strain evidence="11 12">YIC-827</strain>
    </source>
</reference>
<sequence>MTTTKQAKFIDAMIPITVLICLLGAAVYLYGDNSSSGPNQIALLFATFAAALVGLKNGYTWKTLEEAMIKGITISLGAILILLMVGALIGTWLLSGTVPTLIYYGLQIINPHWFYAASCIICGVVAMSIGSSWTTAATIGVALLGVANGLSLDPVVTAGAVISGAYFGDKLSPLSETTNLAPAVAGADLFAHIHHMLWTTVPSFVIAVIIFIFMGFNAEISNDATAIDAMVDLLAANFNINILNLMPLVVLLVLAIRKMPAFPAISIGAVLGAVWALLFQSDLLATQVDVSQGQLIGYFKLVWATFFDGFAISTGDAKMDDLLSGGGMSGMLNTTWLIMMALMFGAIMEKTGLLEVFVRSILKVAKSTGSLVAATISTCIGTNLVAADQYIAIVVPGRMFKEEYKKRGLRPVNLSRTLEDGGTITSPLIPWNTCGAYMQSVLLINPFDYALYAFFNLINPVLAVIYAYLGIKILRIEPKHLQNDDEAAAEVELQKQSKEQDSA</sequence>
<keyword evidence="6 9" id="KW-1133">Transmembrane helix</keyword>
<gene>
    <name evidence="11" type="primary">nhaC</name>
    <name evidence="11" type="ORF">WCN91_03180</name>
</gene>
<accession>A0ABU9MVR0</accession>
<evidence type="ECO:0000256" key="4">
    <source>
        <dbReference type="ARBA" id="ARBA00022475"/>
    </source>
</evidence>
<feature type="transmembrane region" description="Helical" evidence="9">
    <location>
        <begin position="449"/>
        <end position="469"/>
    </location>
</feature>
<evidence type="ECO:0000313" key="12">
    <source>
        <dbReference type="Proteomes" id="UP001447008"/>
    </source>
</evidence>
<keyword evidence="5 9" id="KW-0812">Transmembrane</keyword>
<feature type="transmembrane region" description="Helical" evidence="9">
    <location>
        <begin position="196"/>
        <end position="218"/>
    </location>
</feature>
<feature type="transmembrane region" description="Helical" evidence="9">
    <location>
        <begin position="230"/>
        <end position="256"/>
    </location>
</feature>
<feature type="domain" description="Na+/H+ antiporter NhaC-like C-terminal" evidence="10">
    <location>
        <begin position="164"/>
        <end position="471"/>
    </location>
</feature>
<evidence type="ECO:0000313" key="11">
    <source>
        <dbReference type="EMBL" id="MEM0514446.1"/>
    </source>
</evidence>
<name>A0ABU9MVR0_9GAMM</name>
<feature type="transmembrane region" description="Helical" evidence="9">
    <location>
        <begin position="335"/>
        <end position="358"/>
    </location>
</feature>
<dbReference type="RefSeq" id="WP_342676202.1">
    <property type="nucleotide sequence ID" value="NZ_JBCGCU010000002.1"/>
</dbReference>
<dbReference type="InterPro" id="IPR052180">
    <property type="entry name" value="NhaC_Na-H+_Antiporter"/>
</dbReference>
<dbReference type="EMBL" id="JBCGCU010000002">
    <property type="protein sequence ID" value="MEM0514446.1"/>
    <property type="molecule type" value="Genomic_DNA"/>
</dbReference>
<dbReference type="PANTHER" id="PTHR33451:SF3">
    <property type="entry name" value="MALATE-2H(+)_NA(+)-LACTATE ANTIPORTER"/>
    <property type="match status" value="1"/>
</dbReference>
<dbReference type="Pfam" id="PF03553">
    <property type="entry name" value="Na_H_antiporter"/>
    <property type="match status" value="1"/>
</dbReference>
<proteinExistence type="inferred from homology"/>